<dbReference type="AlphaFoldDB" id="W6QYP3"/>
<protein>
    <submittedName>
        <fullName evidence="3">Probable transposable element</fullName>
    </submittedName>
</protein>
<proteinExistence type="predicted"/>
<dbReference type="InterPro" id="IPR004875">
    <property type="entry name" value="DDE_SF_endonuclease_dom"/>
</dbReference>
<feature type="domain" description="DDE-1" evidence="2">
    <location>
        <begin position="2"/>
        <end position="112"/>
    </location>
</feature>
<dbReference type="GO" id="GO:0005634">
    <property type="term" value="C:nucleus"/>
    <property type="evidence" value="ECO:0007669"/>
    <property type="project" value="TreeGrafter"/>
</dbReference>
<name>W6QYP3_PENRF</name>
<evidence type="ECO:0000313" key="4">
    <source>
        <dbReference type="Proteomes" id="UP000030686"/>
    </source>
</evidence>
<dbReference type="Pfam" id="PF03184">
    <property type="entry name" value="DDE_1"/>
    <property type="match status" value="1"/>
</dbReference>
<dbReference type="InterPro" id="IPR050863">
    <property type="entry name" value="CenT-Element_Derived"/>
</dbReference>
<reference evidence="3" key="1">
    <citation type="journal article" date="2014" name="Nat. Commun.">
        <title>Multiple recent horizontal transfers of a large genomic region in cheese making fungi.</title>
        <authorList>
            <person name="Cheeseman K."/>
            <person name="Ropars J."/>
            <person name="Renault P."/>
            <person name="Dupont J."/>
            <person name="Gouzy J."/>
            <person name="Branca A."/>
            <person name="Abraham A.L."/>
            <person name="Ceppi M."/>
            <person name="Conseiller E."/>
            <person name="Debuchy R."/>
            <person name="Malagnac F."/>
            <person name="Goarin A."/>
            <person name="Silar P."/>
            <person name="Lacoste S."/>
            <person name="Sallet E."/>
            <person name="Bensimon A."/>
            <person name="Giraud T."/>
            <person name="Brygoo Y."/>
        </authorList>
    </citation>
    <scope>NUCLEOTIDE SEQUENCE [LARGE SCALE GENOMIC DNA]</scope>
    <source>
        <strain evidence="3">FM164</strain>
    </source>
</reference>
<organism evidence="3 4">
    <name type="scientific">Penicillium roqueforti (strain FM164)</name>
    <dbReference type="NCBI Taxonomy" id="1365484"/>
    <lineage>
        <taxon>Eukaryota</taxon>
        <taxon>Fungi</taxon>
        <taxon>Dikarya</taxon>
        <taxon>Ascomycota</taxon>
        <taxon>Pezizomycotina</taxon>
        <taxon>Eurotiomycetes</taxon>
        <taxon>Eurotiomycetidae</taxon>
        <taxon>Eurotiales</taxon>
        <taxon>Aspergillaceae</taxon>
        <taxon>Penicillium</taxon>
    </lineage>
</organism>
<dbReference type="PANTHER" id="PTHR19303">
    <property type="entry name" value="TRANSPOSON"/>
    <property type="match status" value="1"/>
</dbReference>
<dbReference type="STRING" id="1365484.W6QYP3"/>
<sequence>MLQKHFIPHTTSRTKGKYRLLVLDSHNSHLTAQFNKICEENYIIPIYIPAHTSHLLQPLDIGCFAVLKRSYRSRVTGYTRLGINSIEKDNFIDIFPIARTDTFKDTIIYSAFTATGLVPFKPNRVLSKLNIRLQSPPLLDRPSSQGSTSDSNISTSIPQNTKQLAKRKARIDTVLGNKSNKLSSPTKRDLEQYHNITLKIIHKLIFQDKEIKRLRAANAKQVKKRAKSTKQISYQGSLTNRTIADIDSNSDIKRYISNTPSIPTLPAEPELPILPTIRRQIICSRCSQKGHQITRCPRA</sequence>
<dbReference type="GO" id="GO:0003677">
    <property type="term" value="F:DNA binding"/>
    <property type="evidence" value="ECO:0007669"/>
    <property type="project" value="TreeGrafter"/>
</dbReference>
<evidence type="ECO:0000313" key="3">
    <source>
        <dbReference type="EMBL" id="CDM34667.1"/>
    </source>
</evidence>
<keyword evidence="4" id="KW-1185">Reference proteome</keyword>
<accession>W6QYP3</accession>
<feature type="compositionally biased region" description="Polar residues" evidence="1">
    <location>
        <begin position="142"/>
        <end position="162"/>
    </location>
</feature>
<gene>
    <name evidence="3" type="ORF">PROQFM164_S03g001392</name>
</gene>
<evidence type="ECO:0000259" key="2">
    <source>
        <dbReference type="Pfam" id="PF03184"/>
    </source>
</evidence>
<dbReference type="OrthoDB" id="4207519at2759"/>
<dbReference type="Proteomes" id="UP000030686">
    <property type="component" value="Unassembled WGS sequence"/>
</dbReference>
<feature type="region of interest" description="Disordered" evidence="1">
    <location>
        <begin position="137"/>
        <end position="162"/>
    </location>
</feature>
<dbReference type="EMBL" id="HG792017">
    <property type="protein sequence ID" value="CDM34667.1"/>
    <property type="molecule type" value="Genomic_DNA"/>
</dbReference>
<evidence type="ECO:0000256" key="1">
    <source>
        <dbReference type="SAM" id="MobiDB-lite"/>
    </source>
</evidence>
<dbReference type="PANTHER" id="PTHR19303:SF62">
    <property type="entry name" value="HTH CENPB-TYPE DOMAIN-CONTAINING PROTEIN-RELATED"/>
    <property type="match status" value="1"/>
</dbReference>